<feature type="domain" description="RNase H type-2" evidence="17">
    <location>
        <begin position="21"/>
        <end position="210"/>
    </location>
</feature>
<comment type="caution">
    <text evidence="18">The sequence shown here is derived from an EMBL/GenBank/DDBJ whole genome shotgun (WGS) entry which is preliminary data.</text>
</comment>
<dbReference type="Gene3D" id="3.30.420.10">
    <property type="entry name" value="Ribonuclease H-like superfamily/Ribonuclease H"/>
    <property type="match status" value="1"/>
</dbReference>
<reference evidence="18 19" key="1">
    <citation type="submission" date="2020-02" db="EMBL/GenBank/DDBJ databases">
        <title>Ideonella bacterium strain TBM-1.</title>
        <authorList>
            <person name="Chen W.-M."/>
        </authorList>
    </citation>
    <scope>NUCLEOTIDE SEQUENCE [LARGE SCALE GENOMIC DNA]</scope>
    <source>
        <strain evidence="18 19">TBM-1</strain>
    </source>
</reference>
<dbReference type="SUPFAM" id="SSF53098">
    <property type="entry name" value="Ribonuclease H-like"/>
    <property type="match status" value="1"/>
</dbReference>
<dbReference type="InterPro" id="IPR024567">
    <property type="entry name" value="RNase_HII/HIII_dom"/>
</dbReference>
<dbReference type="NCBIfam" id="NF000596">
    <property type="entry name" value="PRK00015.1-4"/>
    <property type="match status" value="1"/>
</dbReference>
<dbReference type="GO" id="GO:0032299">
    <property type="term" value="C:ribonuclease H2 complex"/>
    <property type="evidence" value="ECO:0007669"/>
    <property type="project" value="TreeGrafter"/>
</dbReference>
<comment type="similarity">
    <text evidence="5 14 16">Belongs to the RNase HII family.</text>
</comment>
<dbReference type="PROSITE" id="PS51975">
    <property type="entry name" value="RNASE_H_2"/>
    <property type="match status" value="1"/>
</dbReference>
<comment type="cofactor">
    <cofactor evidence="14 15">
        <name>Mn(2+)</name>
        <dbReference type="ChEBI" id="CHEBI:29035"/>
    </cofactor>
    <cofactor evidence="14 15">
        <name>Mg(2+)</name>
        <dbReference type="ChEBI" id="CHEBI:18420"/>
    </cofactor>
    <text evidence="14 15">Manganese or magnesium. Binds 1 divalent metal ion per monomer in the absence of substrate. May bind a second metal ion after substrate binding.</text>
</comment>
<dbReference type="PANTHER" id="PTHR10954">
    <property type="entry name" value="RIBONUCLEASE H2 SUBUNIT A"/>
    <property type="match status" value="1"/>
</dbReference>
<dbReference type="AlphaFoldDB" id="A0A7C9PFK2"/>
<feature type="binding site" evidence="14 15">
    <location>
        <position position="119"/>
    </location>
    <ligand>
        <name>a divalent metal cation</name>
        <dbReference type="ChEBI" id="CHEBI:60240"/>
    </ligand>
</feature>
<dbReference type="EMBL" id="JAAGOH010000005">
    <property type="protein sequence ID" value="NDY90677.1"/>
    <property type="molecule type" value="Genomic_DNA"/>
</dbReference>
<gene>
    <name evidence="14 18" type="primary">rnhB</name>
    <name evidence="18" type="ORF">G3A44_05630</name>
</gene>
<evidence type="ECO:0000256" key="11">
    <source>
        <dbReference type="ARBA" id="ARBA00022759"/>
    </source>
</evidence>
<evidence type="ECO:0000313" key="19">
    <source>
        <dbReference type="Proteomes" id="UP000484255"/>
    </source>
</evidence>
<accession>A0A7C9PFK2</accession>
<protein>
    <recommendedName>
        <fullName evidence="7 14">Ribonuclease HII</fullName>
        <shortName evidence="14">RNase HII</shortName>
        <ecNumber evidence="6 14">3.1.26.4</ecNumber>
    </recommendedName>
</protein>
<dbReference type="NCBIfam" id="NF000595">
    <property type="entry name" value="PRK00015.1-3"/>
    <property type="match status" value="1"/>
</dbReference>
<evidence type="ECO:0000256" key="14">
    <source>
        <dbReference type="HAMAP-Rule" id="MF_00052"/>
    </source>
</evidence>
<evidence type="ECO:0000256" key="12">
    <source>
        <dbReference type="ARBA" id="ARBA00022801"/>
    </source>
</evidence>
<keyword evidence="19" id="KW-1185">Reference proteome</keyword>
<evidence type="ECO:0000256" key="4">
    <source>
        <dbReference type="ARBA" id="ARBA00004496"/>
    </source>
</evidence>
<dbReference type="GO" id="GO:0006298">
    <property type="term" value="P:mismatch repair"/>
    <property type="evidence" value="ECO:0007669"/>
    <property type="project" value="TreeGrafter"/>
</dbReference>
<comment type="function">
    <text evidence="3 14 16">Endonuclease that specifically degrades the RNA of RNA-DNA hybrids.</text>
</comment>
<name>A0A7C9PFK2_9BURK</name>
<dbReference type="GO" id="GO:0043137">
    <property type="term" value="P:DNA replication, removal of RNA primer"/>
    <property type="evidence" value="ECO:0007669"/>
    <property type="project" value="TreeGrafter"/>
</dbReference>
<evidence type="ECO:0000256" key="5">
    <source>
        <dbReference type="ARBA" id="ARBA00007383"/>
    </source>
</evidence>
<proteinExistence type="inferred from homology"/>
<evidence type="ECO:0000313" key="18">
    <source>
        <dbReference type="EMBL" id="NDY90677.1"/>
    </source>
</evidence>
<keyword evidence="10 14" id="KW-0479">Metal-binding</keyword>
<dbReference type="RefSeq" id="WP_163456541.1">
    <property type="nucleotide sequence ID" value="NZ_JAAGOH010000005.1"/>
</dbReference>
<evidence type="ECO:0000256" key="16">
    <source>
        <dbReference type="RuleBase" id="RU003515"/>
    </source>
</evidence>
<feature type="binding site" evidence="14 15">
    <location>
        <position position="27"/>
    </location>
    <ligand>
        <name>a divalent metal cation</name>
        <dbReference type="ChEBI" id="CHEBI:60240"/>
    </ligand>
</feature>
<keyword evidence="9 14" id="KW-0540">Nuclease</keyword>
<evidence type="ECO:0000256" key="6">
    <source>
        <dbReference type="ARBA" id="ARBA00012180"/>
    </source>
</evidence>
<organism evidence="18 19">
    <name type="scientific">Ideonella livida</name>
    <dbReference type="NCBI Taxonomy" id="2707176"/>
    <lineage>
        <taxon>Bacteria</taxon>
        <taxon>Pseudomonadati</taxon>
        <taxon>Pseudomonadota</taxon>
        <taxon>Betaproteobacteria</taxon>
        <taxon>Burkholderiales</taxon>
        <taxon>Sphaerotilaceae</taxon>
        <taxon>Ideonella</taxon>
    </lineage>
</organism>
<comment type="cofactor">
    <cofactor evidence="2">
        <name>Mg(2+)</name>
        <dbReference type="ChEBI" id="CHEBI:18420"/>
    </cofactor>
</comment>
<keyword evidence="8 14" id="KW-0963">Cytoplasm</keyword>
<evidence type="ECO:0000256" key="10">
    <source>
        <dbReference type="ARBA" id="ARBA00022723"/>
    </source>
</evidence>
<dbReference type="GO" id="GO:0003723">
    <property type="term" value="F:RNA binding"/>
    <property type="evidence" value="ECO:0007669"/>
    <property type="project" value="UniProtKB-UniRule"/>
</dbReference>
<comment type="catalytic activity">
    <reaction evidence="1 14 15 16">
        <text>Endonucleolytic cleavage to 5'-phosphomonoester.</text>
        <dbReference type="EC" id="3.1.26.4"/>
    </reaction>
</comment>
<evidence type="ECO:0000256" key="7">
    <source>
        <dbReference type="ARBA" id="ARBA00019179"/>
    </source>
</evidence>
<dbReference type="InterPro" id="IPR036397">
    <property type="entry name" value="RNaseH_sf"/>
</dbReference>
<dbReference type="Pfam" id="PF01351">
    <property type="entry name" value="RNase_HII"/>
    <property type="match status" value="1"/>
</dbReference>
<evidence type="ECO:0000256" key="3">
    <source>
        <dbReference type="ARBA" id="ARBA00004065"/>
    </source>
</evidence>
<dbReference type="CDD" id="cd07182">
    <property type="entry name" value="RNase_HII_bacteria_HII_like"/>
    <property type="match status" value="1"/>
</dbReference>
<evidence type="ECO:0000256" key="13">
    <source>
        <dbReference type="ARBA" id="ARBA00023211"/>
    </source>
</evidence>
<dbReference type="GO" id="GO:0030145">
    <property type="term" value="F:manganese ion binding"/>
    <property type="evidence" value="ECO:0007669"/>
    <property type="project" value="UniProtKB-UniRule"/>
</dbReference>
<keyword evidence="12 14" id="KW-0378">Hydrolase</keyword>
<dbReference type="EC" id="3.1.26.4" evidence="6 14"/>
<keyword evidence="11 14" id="KW-0255">Endonuclease</keyword>
<evidence type="ECO:0000256" key="2">
    <source>
        <dbReference type="ARBA" id="ARBA00001946"/>
    </source>
</evidence>
<dbReference type="InterPro" id="IPR012337">
    <property type="entry name" value="RNaseH-like_sf"/>
</dbReference>
<dbReference type="HAMAP" id="MF_00052_B">
    <property type="entry name" value="RNase_HII_B"/>
    <property type="match status" value="1"/>
</dbReference>
<dbReference type="Proteomes" id="UP000484255">
    <property type="component" value="Unassembled WGS sequence"/>
</dbReference>
<comment type="subcellular location">
    <subcellularLocation>
        <location evidence="4 14">Cytoplasm</location>
    </subcellularLocation>
</comment>
<dbReference type="InterPro" id="IPR001352">
    <property type="entry name" value="RNase_HII/HIII"/>
</dbReference>
<dbReference type="GO" id="GO:0005737">
    <property type="term" value="C:cytoplasm"/>
    <property type="evidence" value="ECO:0007669"/>
    <property type="project" value="UniProtKB-SubCell"/>
</dbReference>
<sequence length="216" mass="23206">MPSRKCWAPDSQLSFSFPSCGLVAGVDEAGRGPLAGPVVAAAVILDDQQPIEGLRDSKRLTARRREALFDEIRAKALCSCIAEASVEEIDSLNILQASLLAMRRAVEGLRLVPGKVLVDGNRIPVLRMPAEAIVKGDDKVPAISAASILAKVTRDRLCTDLDRRWPVYGFAVHKGYPTSAHLEALRRHGACNAHRRSFGPVRTVLQAPAVRVGGAA</sequence>
<dbReference type="GO" id="GO:0004523">
    <property type="term" value="F:RNA-DNA hybrid ribonuclease activity"/>
    <property type="evidence" value="ECO:0007669"/>
    <property type="project" value="UniProtKB-UniRule"/>
</dbReference>
<evidence type="ECO:0000256" key="8">
    <source>
        <dbReference type="ARBA" id="ARBA00022490"/>
    </source>
</evidence>
<dbReference type="InterPro" id="IPR022898">
    <property type="entry name" value="RNase_HII"/>
</dbReference>
<feature type="binding site" evidence="14 15">
    <location>
        <position position="28"/>
    </location>
    <ligand>
        <name>a divalent metal cation</name>
        <dbReference type="ChEBI" id="CHEBI:60240"/>
    </ligand>
</feature>
<keyword evidence="13 14" id="KW-0464">Manganese</keyword>
<evidence type="ECO:0000259" key="17">
    <source>
        <dbReference type="PROSITE" id="PS51975"/>
    </source>
</evidence>
<evidence type="ECO:0000256" key="9">
    <source>
        <dbReference type="ARBA" id="ARBA00022722"/>
    </source>
</evidence>
<dbReference type="PANTHER" id="PTHR10954:SF18">
    <property type="entry name" value="RIBONUCLEASE HII"/>
    <property type="match status" value="1"/>
</dbReference>
<evidence type="ECO:0000256" key="15">
    <source>
        <dbReference type="PROSITE-ProRule" id="PRU01319"/>
    </source>
</evidence>
<evidence type="ECO:0000256" key="1">
    <source>
        <dbReference type="ARBA" id="ARBA00000077"/>
    </source>
</evidence>
<dbReference type="FunFam" id="3.30.420.10:FF:000006">
    <property type="entry name" value="Ribonuclease HII"/>
    <property type="match status" value="1"/>
</dbReference>